<dbReference type="PANTHER" id="PTHR11362:SF82">
    <property type="entry name" value="PHOSPHATIDYLETHANOLAMINE-BINDING PROTEIN 4"/>
    <property type="match status" value="1"/>
</dbReference>
<dbReference type="PANTHER" id="PTHR11362">
    <property type="entry name" value="PHOSPHATIDYLETHANOLAMINE-BINDING PROTEIN"/>
    <property type="match status" value="1"/>
</dbReference>
<dbReference type="InterPro" id="IPR036610">
    <property type="entry name" value="PEBP-like_sf"/>
</dbReference>
<dbReference type="Gene3D" id="3.90.280.10">
    <property type="entry name" value="PEBP-like"/>
    <property type="match status" value="2"/>
</dbReference>
<dbReference type="STRING" id="456900.A0A151ILZ8"/>
<dbReference type="InterPro" id="IPR008914">
    <property type="entry name" value="PEBP"/>
</dbReference>
<organism evidence="1 2">
    <name type="scientific">Cyphomyrmex costatus</name>
    <dbReference type="NCBI Taxonomy" id="456900"/>
    <lineage>
        <taxon>Eukaryota</taxon>
        <taxon>Metazoa</taxon>
        <taxon>Ecdysozoa</taxon>
        <taxon>Arthropoda</taxon>
        <taxon>Hexapoda</taxon>
        <taxon>Insecta</taxon>
        <taxon>Pterygota</taxon>
        <taxon>Neoptera</taxon>
        <taxon>Endopterygota</taxon>
        <taxon>Hymenoptera</taxon>
        <taxon>Apocrita</taxon>
        <taxon>Aculeata</taxon>
        <taxon>Formicoidea</taxon>
        <taxon>Formicidae</taxon>
        <taxon>Myrmicinae</taxon>
        <taxon>Cyphomyrmex</taxon>
    </lineage>
</organism>
<dbReference type="AlphaFoldDB" id="A0A151ILZ8"/>
<dbReference type="Pfam" id="PF01161">
    <property type="entry name" value="PBP"/>
    <property type="match status" value="2"/>
</dbReference>
<dbReference type="Proteomes" id="UP000078542">
    <property type="component" value="Unassembled WGS sequence"/>
</dbReference>
<sequence length="430" mass="49234">MDLVNIPKYCLSCSEKELQNIIRYEGYSAITRFSEFVRITSVVGTRLLSSMAKTVQDQYKDYKVIPDVVEEVPTTFSILNVTYPIDTKVEIGKELAPTQVKDQPHVKWEADADAFYTLCMTDPDAPSRQNPTKREWHHWLVGNIPGSKVCDGETLSQYVGSGPPKDSGLHRYVFLLYKQPEKLTFDEKRLDNRSDANRAHFSIRKFAEKYKLGDPIAGNMFQAKYDDYVDILYKQLGILLCAISFSLGDVESEFKKAKIEPDIIDKAPIEKIEVKYGKKVVDLGTELTPTEAHEIPEIHYKHEGGVLYTLVMTDPDVPRRGGYNREFRHWLVGNIPEENIAKGEILAEYVGPAPPKNTGKHRYVFLIYKQNQGAITFDERRLSTWDGSQRKRFSIKKFAEKYNLEGPIAGNFMVAEYDDNVPAYHKRLNL</sequence>
<gene>
    <name evidence="1" type="ORF">ALC62_03168</name>
</gene>
<keyword evidence="2" id="KW-1185">Reference proteome</keyword>
<proteinExistence type="predicted"/>
<evidence type="ECO:0000313" key="1">
    <source>
        <dbReference type="EMBL" id="KYN05899.1"/>
    </source>
</evidence>
<protein>
    <submittedName>
        <fullName evidence="1">Phosphatidylethanolamine-binding protein like protein F40A3.3</fullName>
    </submittedName>
</protein>
<dbReference type="SUPFAM" id="SSF49777">
    <property type="entry name" value="PEBP-like"/>
    <property type="match status" value="2"/>
</dbReference>
<reference evidence="1 2" key="1">
    <citation type="submission" date="2016-03" db="EMBL/GenBank/DDBJ databases">
        <title>Cyphomyrmex costatus WGS genome.</title>
        <authorList>
            <person name="Nygaard S."/>
            <person name="Hu H."/>
            <person name="Boomsma J."/>
            <person name="Zhang G."/>
        </authorList>
    </citation>
    <scope>NUCLEOTIDE SEQUENCE [LARGE SCALE GENOMIC DNA]</scope>
    <source>
        <strain evidence="1">MS0001</strain>
        <tissue evidence="1">Whole body</tissue>
    </source>
</reference>
<dbReference type="InterPro" id="IPR035810">
    <property type="entry name" value="PEBP_euk"/>
</dbReference>
<name>A0A151ILZ8_9HYME</name>
<dbReference type="EMBL" id="KQ977085">
    <property type="protein sequence ID" value="KYN05899.1"/>
    <property type="molecule type" value="Genomic_DNA"/>
</dbReference>
<evidence type="ECO:0000313" key="2">
    <source>
        <dbReference type="Proteomes" id="UP000078542"/>
    </source>
</evidence>
<dbReference type="CDD" id="cd00866">
    <property type="entry name" value="PEBP_euk"/>
    <property type="match status" value="2"/>
</dbReference>
<accession>A0A151ILZ8</accession>